<dbReference type="RefSeq" id="WP_117442901.1">
    <property type="nucleotide sequence ID" value="NZ_JAJTIM010000062.1"/>
</dbReference>
<comment type="caution">
    <text evidence="1">The sequence shown here is derived from an EMBL/GenBank/DDBJ whole genome shotgun (WGS) entry which is preliminary data.</text>
</comment>
<name>A0A3E2VYF7_CLOIN</name>
<gene>
    <name evidence="1" type="ORF">DXA38_08995</name>
</gene>
<sequence length="174" mass="20552">MIAMQYKISLPDNYDMNVIRQRVADNGHRTDGFQDLIFKAYLISEKRDSSKSCNEYSPLYVWQNNDGMNKFIFDGYYDNILSSFGWQKINIGIPITCCLGKDFNLSKFALEIEHEITPMKQMKAINFSLEKDDCTSKVLIYNPDKWKYVEYYFYKDRPIKKNIGKIYSILHLSQ</sequence>
<dbReference type="AlphaFoldDB" id="A0A3E2VYF7"/>
<accession>A0A3E2VYF7</accession>
<evidence type="ECO:0000313" key="2">
    <source>
        <dbReference type="Proteomes" id="UP000260025"/>
    </source>
</evidence>
<dbReference type="OrthoDB" id="2065010at2"/>
<proteinExistence type="predicted"/>
<dbReference type="Pfam" id="PF16157">
    <property type="entry name" value="DUF4865"/>
    <property type="match status" value="1"/>
</dbReference>
<reference evidence="1 2" key="1">
    <citation type="submission" date="2018-08" db="EMBL/GenBank/DDBJ databases">
        <title>A genome reference for cultivated species of the human gut microbiota.</title>
        <authorList>
            <person name="Zou Y."/>
            <person name="Xue W."/>
            <person name="Luo G."/>
        </authorList>
    </citation>
    <scope>NUCLEOTIDE SEQUENCE [LARGE SCALE GENOMIC DNA]</scope>
    <source>
        <strain evidence="1 2">OF01-2LB</strain>
    </source>
</reference>
<dbReference type="InterPro" id="IPR032349">
    <property type="entry name" value="DUF4865"/>
</dbReference>
<protein>
    <submittedName>
        <fullName evidence="1">DUF4865 family protein</fullName>
    </submittedName>
</protein>
<dbReference type="EMBL" id="QVEV01000010">
    <property type="protein sequence ID" value="RGC16104.1"/>
    <property type="molecule type" value="Genomic_DNA"/>
</dbReference>
<organism evidence="1 2">
    <name type="scientific">Clostridium innocuum</name>
    <dbReference type="NCBI Taxonomy" id="1522"/>
    <lineage>
        <taxon>Bacteria</taxon>
        <taxon>Bacillati</taxon>
        <taxon>Bacillota</taxon>
        <taxon>Clostridia</taxon>
        <taxon>Eubacteriales</taxon>
        <taxon>Clostridiaceae</taxon>
        <taxon>Clostridium</taxon>
    </lineage>
</organism>
<dbReference type="Proteomes" id="UP000260025">
    <property type="component" value="Unassembled WGS sequence"/>
</dbReference>
<evidence type="ECO:0000313" key="1">
    <source>
        <dbReference type="EMBL" id="RGC16104.1"/>
    </source>
</evidence>